<accession>A0AAV3RGY8</accession>
<keyword evidence="7" id="KW-1185">Reference proteome</keyword>
<dbReference type="GO" id="GO:0004499">
    <property type="term" value="F:N,N-dimethylaniline monooxygenase activity"/>
    <property type="evidence" value="ECO:0007669"/>
    <property type="project" value="InterPro"/>
</dbReference>
<reference evidence="6 7" key="1">
    <citation type="submission" date="2024-01" db="EMBL/GenBank/DDBJ databases">
        <title>The complete chloroplast genome sequence of Lithospermum erythrorhizon: insights into the phylogenetic relationship among Boraginaceae species and the maternal lineages of purple gromwells.</title>
        <authorList>
            <person name="Okada T."/>
            <person name="Watanabe K."/>
        </authorList>
    </citation>
    <scope>NUCLEOTIDE SEQUENCE [LARGE SCALE GENOMIC DNA]</scope>
</reference>
<dbReference type="EMBL" id="BAABME010009387">
    <property type="protein sequence ID" value="GAA0175074.1"/>
    <property type="molecule type" value="Genomic_DNA"/>
</dbReference>
<evidence type="ECO:0000313" key="7">
    <source>
        <dbReference type="Proteomes" id="UP001454036"/>
    </source>
</evidence>
<proteinExistence type="inferred from homology"/>
<keyword evidence="5" id="KW-0503">Monooxygenase</keyword>
<keyword evidence="4 5" id="KW-0560">Oxidoreductase</keyword>
<protein>
    <recommendedName>
        <fullName evidence="5">Flavin-containing monooxygenase</fullName>
        <ecNumber evidence="5">1.-.-.-</ecNumber>
    </recommendedName>
</protein>
<keyword evidence="2 5" id="KW-0285">Flavoprotein</keyword>
<evidence type="ECO:0000256" key="2">
    <source>
        <dbReference type="ARBA" id="ARBA00022630"/>
    </source>
</evidence>
<dbReference type="InterPro" id="IPR020946">
    <property type="entry name" value="Flavin_mOase-like"/>
</dbReference>
<evidence type="ECO:0000256" key="3">
    <source>
        <dbReference type="ARBA" id="ARBA00022827"/>
    </source>
</evidence>
<dbReference type="Gene3D" id="3.50.50.60">
    <property type="entry name" value="FAD/NAD(P)-binding domain"/>
    <property type="match status" value="1"/>
</dbReference>
<gene>
    <name evidence="6" type="ORF">LIER_28327</name>
</gene>
<dbReference type="SUPFAM" id="SSF51905">
    <property type="entry name" value="FAD/NAD(P)-binding domain"/>
    <property type="match status" value="1"/>
</dbReference>
<dbReference type="GO" id="GO:0050660">
    <property type="term" value="F:flavin adenine dinucleotide binding"/>
    <property type="evidence" value="ECO:0007669"/>
    <property type="project" value="InterPro"/>
</dbReference>
<keyword evidence="3 5" id="KW-0274">FAD</keyword>
<dbReference type="Pfam" id="PF00743">
    <property type="entry name" value="FMO-like"/>
    <property type="match status" value="1"/>
</dbReference>
<dbReference type="FunFam" id="3.50.50.60:FF:000169">
    <property type="entry name" value="Flavin-containing monooxygenase"/>
    <property type="match status" value="1"/>
</dbReference>
<comment type="cofactor">
    <cofactor evidence="5">
        <name>FAD</name>
        <dbReference type="ChEBI" id="CHEBI:57692"/>
    </cofactor>
</comment>
<dbReference type="EC" id="1.-.-.-" evidence="5"/>
<dbReference type="AlphaFoldDB" id="A0AAV3RGY8"/>
<evidence type="ECO:0000256" key="5">
    <source>
        <dbReference type="RuleBase" id="RU361177"/>
    </source>
</evidence>
<evidence type="ECO:0000256" key="4">
    <source>
        <dbReference type="ARBA" id="ARBA00023002"/>
    </source>
</evidence>
<evidence type="ECO:0000256" key="1">
    <source>
        <dbReference type="ARBA" id="ARBA00009183"/>
    </source>
</evidence>
<comment type="caution">
    <text evidence="6">The sequence shown here is derived from an EMBL/GenBank/DDBJ whole genome shotgun (WGS) entry which is preliminary data.</text>
</comment>
<dbReference type="PANTHER" id="PTHR23023">
    <property type="entry name" value="DIMETHYLANILINE MONOOXYGENASE"/>
    <property type="match status" value="1"/>
</dbReference>
<dbReference type="InterPro" id="IPR036188">
    <property type="entry name" value="FAD/NAD-bd_sf"/>
</dbReference>
<evidence type="ECO:0000313" key="6">
    <source>
        <dbReference type="EMBL" id="GAA0175074.1"/>
    </source>
</evidence>
<comment type="similarity">
    <text evidence="1 5">Belongs to the FMO family.</text>
</comment>
<organism evidence="6 7">
    <name type="scientific">Lithospermum erythrorhizon</name>
    <name type="common">Purple gromwell</name>
    <name type="synonym">Lithospermum officinale var. erythrorhizon</name>
    <dbReference type="NCBI Taxonomy" id="34254"/>
    <lineage>
        <taxon>Eukaryota</taxon>
        <taxon>Viridiplantae</taxon>
        <taxon>Streptophyta</taxon>
        <taxon>Embryophyta</taxon>
        <taxon>Tracheophyta</taxon>
        <taxon>Spermatophyta</taxon>
        <taxon>Magnoliopsida</taxon>
        <taxon>eudicotyledons</taxon>
        <taxon>Gunneridae</taxon>
        <taxon>Pentapetalae</taxon>
        <taxon>asterids</taxon>
        <taxon>lamiids</taxon>
        <taxon>Boraginales</taxon>
        <taxon>Boraginaceae</taxon>
        <taxon>Boraginoideae</taxon>
        <taxon>Lithospermeae</taxon>
        <taxon>Lithospermum</taxon>
    </lineage>
</organism>
<dbReference type="InterPro" id="IPR050346">
    <property type="entry name" value="FMO-like"/>
</dbReference>
<sequence length="211" mass="24309">MVPKDRFIQETRACLTAKLPEGFYERVDEGSIKLVKSQNFNFCEDGIFIEGKAESIKTELVVLCTGFRGADKVRDMFMSPFFKKCITGSDNESLCQLYREMIHPRIPQMAVVGFAESISHVQTAEMMSRWLAELLDGNIKIPSIKEMEKSIAEWDKYLKPSPSYGKRLCLLGYNIWFNDRLCKDMGWNPKRKKNAFAELFEPYGPLDYAQS</sequence>
<name>A0AAV3RGY8_LITER</name>
<dbReference type="GO" id="GO:0050661">
    <property type="term" value="F:NADP binding"/>
    <property type="evidence" value="ECO:0007669"/>
    <property type="project" value="InterPro"/>
</dbReference>
<dbReference type="Proteomes" id="UP001454036">
    <property type="component" value="Unassembled WGS sequence"/>
</dbReference>